<name>A0A504JGD6_9FLAO</name>
<dbReference type="OrthoDB" id="1447404at2"/>
<dbReference type="PROSITE" id="PS51257">
    <property type="entry name" value="PROKAR_LIPOPROTEIN"/>
    <property type="match status" value="1"/>
</dbReference>
<protein>
    <recommendedName>
        <fullName evidence="3">Protease complex subunit PrcB family protein</fullName>
    </recommendedName>
</protein>
<sequence length="152" mass="16737">MKNNFLIILLSIFALSCSSDDKNLEMTDVESIVIAKDNLYGNGEEGIMKQNLIISDQATWNDLITKMNSVNNVSDNFTEIDIDFSEYTVIAVFDTIKGNGGYSLKLDITSNSENVIVNVTSFVLEGGGATTVITQSFNIIKIHNSDLPIIFK</sequence>
<dbReference type="Proteomes" id="UP000315540">
    <property type="component" value="Unassembled WGS sequence"/>
</dbReference>
<dbReference type="EMBL" id="VFWZ01000002">
    <property type="protein sequence ID" value="TPN86818.1"/>
    <property type="molecule type" value="Genomic_DNA"/>
</dbReference>
<evidence type="ECO:0000313" key="2">
    <source>
        <dbReference type="Proteomes" id="UP000315540"/>
    </source>
</evidence>
<accession>A0A504JGD6</accession>
<evidence type="ECO:0008006" key="3">
    <source>
        <dbReference type="Google" id="ProtNLM"/>
    </source>
</evidence>
<comment type="caution">
    <text evidence="1">The sequence shown here is derived from an EMBL/GenBank/DDBJ whole genome shotgun (WGS) entry which is preliminary data.</text>
</comment>
<evidence type="ECO:0000313" key="1">
    <source>
        <dbReference type="EMBL" id="TPN86818.1"/>
    </source>
</evidence>
<dbReference type="AlphaFoldDB" id="A0A504JGD6"/>
<keyword evidence="2" id="KW-1185">Reference proteome</keyword>
<gene>
    <name evidence="1" type="ORF">FHK87_04225</name>
</gene>
<dbReference type="RefSeq" id="WP_140590271.1">
    <property type="nucleotide sequence ID" value="NZ_VFWZ01000002.1"/>
</dbReference>
<organism evidence="1 2">
    <name type="scientific">Aquimarina algicola</name>
    <dbReference type="NCBI Taxonomy" id="2589995"/>
    <lineage>
        <taxon>Bacteria</taxon>
        <taxon>Pseudomonadati</taxon>
        <taxon>Bacteroidota</taxon>
        <taxon>Flavobacteriia</taxon>
        <taxon>Flavobacteriales</taxon>
        <taxon>Flavobacteriaceae</taxon>
        <taxon>Aquimarina</taxon>
    </lineage>
</organism>
<proteinExistence type="predicted"/>
<reference evidence="1 2" key="1">
    <citation type="submission" date="2019-06" db="EMBL/GenBank/DDBJ databases">
        <authorList>
            <person name="Meng X."/>
        </authorList>
    </citation>
    <scope>NUCLEOTIDE SEQUENCE [LARGE SCALE GENOMIC DNA]</scope>
    <source>
        <strain evidence="1 2">M625</strain>
    </source>
</reference>